<proteinExistence type="predicted"/>
<evidence type="ECO:0000313" key="2">
    <source>
        <dbReference type="Proteomes" id="UP000013085"/>
    </source>
</evidence>
<comment type="caution">
    <text evidence="1">The sequence shown here is derived from an EMBL/GenBank/DDBJ whole genome shotgun (WGS) entry which is preliminary data.</text>
</comment>
<accession>A0A0E2H8H8</accession>
<organism evidence="1 2">
    <name type="scientific">[Clostridium] clostridioforme 90A8</name>
    <dbReference type="NCBI Taxonomy" id="999408"/>
    <lineage>
        <taxon>Bacteria</taxon>
        <taxon>Bacillati</taxon>
        <taxon>Bacillota</taxon>
        <taxon>Clostridia</taxon>
        <taxon>Lachnospirales</taxon>
        <taxon>Lachnospiraceae</taxon>
        <taxon>Enterocloster</taxon>
    </lineage>
</organism>
<name>A0A0E2H8H8_9FIRM</name>
<gene>
    <name evidence="1" type="ORF">HMPREF1090_03525</name>
</gene>
<dbReference type="AlphaFoldDB" id="A0A0E2H8H8"/>
<dbReference type="EMBL" id="AGYR01000039">
    <property type="protein sequence ID" value="ENZ12399.1"/>
    <property type="molecule type" value="Genomic_DNA"/>
</dbReference>
<dbReference type="HOGENOM" id="CLU_2698035_0_0_9"/>
<reference evidence="1 2" key="1">
    <citation type="submission" date="2013-01" db="EMBL/GenBank/DDBJ databases">
        <title>The Genome Sequence of Clostridium clostridioforme 90A8.</title>
        <authorList>
            <consortium name="The Broad Institute Genome Sequencing Platform"/>
            <person name="Earl A."/>
            <person name="Ward D."/>
            <person name="Feldgarden M."/>
            <person name="Gevers D."/>
            <person name="Courvalin P."/>
            <person name="Lambert T."/>
            <person name="Walker B."/>
            <person name="Young S.K."/>
            <person name="Zeng Q."/>
            <person name="Gargeya S."/>
            <person name="Fitzgerald M."/>
            <person name="Haas B."/>
            <person name="Abouelleil A."/>
            <person name="Alvarado L."/>
            <person name="Arachchi H.M."/>
            <person name="Berlin A.M."/>
            <person name="Chapman S.B."/>
            <person name="Dewar J."/>
            <person name="Goldberg J."/>
            <person name="Griggs A."/>
            <person name="Gujja S."/>
            <person name="Hansen M."/>
            <person name="Howarth C."/>
            <person name="Imamovic A."/>
            <person name="Larimer J."/>
            <person name="McCowan C."/>
            <person name="Murphy C."/>
            <person name="Neiman D."/>
            <person name="Pearson M."/>
            <person name="Priest M."/>
            <person name="Roberts A."/>
            <person name="Saif S."/>
            <person name="Shea T."/>
            <person name="Sisk P."/>
            <person name="Sykes S."/>
            <person name="Wortman J."/>
            <person name="Nusbaum C."/>
            <person name="Birren B."/>
        </authorList>
    </citation>
    <scope>NUCLEOTIDE SEQUENCE [LARGE SCALE GENOMIC DNA]</scope>
    <source>
        <strain evidence="1 2">90A8</strain>
    </source>
</reference>
<sequence length="64" mass="7506">MATALKHEQRSHRSYQQNRKVMGSMEVASAQLANSHHYNKMAHNEGNWLDTFKQMFRMGQKGDR</sequence>
<protein>
    <submittedName>
        <fullName evidence="1">Uncharacterized protein</fullName>
    </submittedName>
</protein>
<dbReference type="Proteomes" id="UP000013085">
    <property type="component" value="Unassembled WGS sequence"/>
</dbReference>
<evidence type="ECO:0000313" key="1">
    <source>
        <dbReference type="EMBL" id="ENZ12399.1"/>
    </source>
</evidence>